<dbReference type="InterPro" id="IPR012373">
    <property type="entry name" value="Ferrdict_sens_TM"/>
</dbReference>
<feature type="region of interest" description="Disordered" evidence="1">
    <location>
        <begin position="1"/>
        <end position="23"/>
    </location>
</feature>
<evidence type="ECO:0000259" key="3">
    <source>
        <dbReference type="Pfam" id="PF16220"/>
    </source>
</evidence>
<evidence type="ECO:0000313" key="5">
    <source>
        <dbReference type="Proteomes" id="UP000243719"/>
    </source>
</evidence>
<evidence type="ECO:0000259" key="2">
    <source>
        <dbReference type="Pfam" id="PF04773"/>
    </source>
</evidence>
<dbReference type="PANTHER" id="PTHR30273:SF2">
    <property type="entry name" value="PROTEIN FECR"/>
    <property type="match status" value="1"/>
</dbReference>
<dbReference type="Gene3D" id="2.60.120.1440">
    <property type="match status" value="1"/>
</dbReference>
<dbReference type="STRING" id="1770053.SAMN05216551_11149"/>
<proteinExistence type="predicted"/>
<name>A0A1H2PT67_9BURK</name>
<keyword evidence="5" id="KW-1185">Reference proteome</keyword>
<dbReference type="EMBL" id="FNLO01000011">
    <property type="protein sequence ID" value="SDV50274.1"/>
    <property type="molecule type" value="Genomic_DNA"/>
</dbReference>
<dbReference type="RefSeq" id="WP_170845197.1">
    <property type="nucleotide sequence ID" value="NZ_FNLO01000011.1"/>
</dbReference>
<feature type="domain" description="FecR protein" evidence="2">
    <location>
        <begin position="142"/>
        <end position="239"/>
    </location>
</feature>
<organism evidence="4 5">
    <name type="scientific">Chitinasiproducens palmae</name>
    <dbReference type="NCBI Taxonomy" id="1770053"/>
    <lineage>
        <taxon>Bacteria</taxon>
        <taxon>Pseudomonadati</taxon>
        <taxon>Pseudomonadota</taxon>
        <taxon>Betaproteobacteria</taxon>
        <taxon>Burkholderiales</taxon>
        <taxon>Burkholderiaceae</taxon>
        <taxon>Chitinasiproducens</taxon>
    </lineage>
</organism>
<protein>
    <submittedName>
        <fullName evidence="4">FecR family protein</fullName>
    </submittedName>
</protein>
<dbReference type="Pfam" id="PF16220">
    <property type="entry name" value="DUF4880"/>
    <property type="match status" value="1"/>
</dbReference>
<dbReference type="InterPro" id="IPR032623">
    <property type="entry name" value="FecR_N"/>
</dbReference>
<dbReference type="PIRSF" id="PIRSF018266">
    <property type="entry name" value="FecR"/>
    <property type="match status" value="1"/>
</dbReference>
<dbReference type="PANTHER" id="PTHR30273">
    <property type="entry name" value="PERIPLASMIC SIGNAL SENSOR AND SIGMA FACTOR ACTIVATOR FECR-RELATED"/>
    <property type="match status" value="1"/>
</dbReference>
<feature type="domain" description="FecR N-terminal" evidence="3">
    <location>
        <begin position="35"/>
        <end position="75"/>
    </location>
</feature>
<gene>
    <name evidence="4" type="ORF">SAMN05216551_11149</name>
</gene>
<dbReference type="AlphaFoldDB" id="A0A1H2PT67"/>
<dbReference type="Proteomes" id="UP000243719">
    <property type="component" value="Unassembled WGS sequence"/>
</dbReference>
<accession>A0A1H2PT67</accession>
<dbReference type="Pfam" id="PF04773">
    <property type="entry name" value="FecR"/>
    <property type="match status" value="1"/>
</dbReference>
<evidence type="ECO:0000256" key="1">
    <source>
        <dbReference type="SAM" id="MobiDB-lite"/>
    </source>
</evidence>
<sequence>MTDSRHPPRIAAGRGTVSSAGLAGSGEPISEAVVEQAITWYVKLATGVDTTRQQAAFARWYASDPEHARAWQRVEGMRQRLQGGERNDSAALTHVTPTLLTFFSRRKTLKRLAWPGVIGAGLIIADNVVPWRRQLAIASADVHAPVGESRSVTLPDGTQLKLNTDTAIDLRFDARERRIVLRHGEILVATHKDAAGRPFIVTTRDGDFMPVGTRFTARAVDSATQECFTRLLVVEGAVKARSRQSRSVGSVLVRAGQQVSVTRQAVGAVTPANGELLAWIDGMFAVERMRLEDVLAELGRYRSGWLHCSREVADLRITGVWPLDQADATDRILESLARRLPVRLRRFTRYAVAITAA</sequence>
<evidence type="ECO:0000313" key="4">
    <source>
        <dbReference type="EMBL" id="SDV50274.1"/>
    </source>
</evidence>
<dbReference type="GO" id="GO:0016989">
    <property type="term" value="F:sigma factor antagonist activity"/>
    <property type="evidence" value="ECO:0007669"/>
    <property type="project" value="TreeGrafter"/>
</dbReference>
<reference evidence="5" key="1">
    <citation type="submission" date="2016-09" db="EMBL/GenBank/DDBJ databases">
        <authorList>
            <person name="Varghese N."/>
            <person name="Submissions S."/>
        </authorList>
    </citation>
    <scope>NUCLEOTIDE SEQUENCE [LARGE SCALE GENOMIC DNA]</scope>
    <source>
        <strain evidence="5">JS23</strain>
    </source>
</reference>
<dbReference type="InterPro" id="IPR006860">
    <property type="entry name" value="FecR"/>
</dbReference>